<evidence type="ECO:0000313" key="8">
    <source>
        <dbReference type="Proteomes" id="UP000516148"/>
    </source>
</evidence>
<reference evidence="7 8" key="1">
    <citation type="submission" date="2020-09" db="EMBL/GenBank/DDBJ databases">
        <title>Sphingomonas sp., a new species isolated from pork steak.</title>
        <authorList>
            <person name="Heidler von Heilborn D."/>
        </authorList>
    </citation>
    <scope>NUCLEOTIDE SEQUENCE [LARGE SCALE GENOMIC DNA]</scope>
    <source>
        <strain evidence="8">S8-3T</strain>
    </source>
</reference>
<keyword evidence="3" id="KW-0998">Cell outer membrane</keyword>
<dbReference type="NCBIfam" id="TIGR01782">
    <property type="entry name" value="TonB-Xanth-Caul"/>
    <property type="match status" value="1"/>
</dbReference>
<evidence type="ECO:0000256" key="4">
    <source>
        <dbReference type="RuleBase" id="RU003357"/>
    </source>
</evidence>
<dbReference type="Pfam" id="PF00593">
    <property type="entry name" value="TonB_dep_Rec_b-barrel"/>
    <property type="match status" value="1"/>
</dbReference>
<feature type="domain" description="TonB-dependent receptor-like beta-barrel" evidence="5">
    <location>
        <begin position="444"/>
        <end position="934"/>
    </location>
</feature>
<dbReference type="InterPro" id="IPR012910">
    <property type="entry name" value="Plug_dom"/>
</dbReference>
<dbReference type="SUPFAM" id="SSF56935">
    <property type="entry name" value="Porins"/>
    <property type="match status" value="1"/>
</dbReference>
<feature type="domain" description="TonB-dependent receptor plug" evidence="6">
    <location>
        <begin position="85"/>
        <end position="195"/>
    </location>
</feature>
<dbReference type="PANTHER" id="PTHR40980">
    <property type="entry name" value="PLUG DOMAIN-CONTAINING PROTEIN"/>
    <property type="match status" value="1"/>
</dbReference>
<dbReference type="Gene3D" id="2.170.130.10">
    <property type="entry name" value="TonB-dependent receptor, plug domain"/>
    <property type="match status" value="1"/>
</dbReference>
<dbReference type="EMBL" id="CP061038">
    <property type="protein sequence ID" value="QNQ09532.1"/>
    <property type="molecule type" value="Genomic_DNA"/>
</dbReference>
<dbReference type="InterPro" id="IPR010104">
    <property type="entry name" value="TonB_rcpt_bac"/>
</dbReference>
<dbReference type="InterPro" id="IPR037066">
    <property type="entry name" value="Plug_dom_sf"/>
</dbReference>
<evidence type="ECO:0000259" key="5">
    <source>
        <dbReference type="Pfam" id="PF00593"/>
    </source>
</evidence>
<name>A0A7H0LIM9_9SPHN</name>
<dbReference type="CDD" id="cd01347">
    <property type="entry name" value="ligand_gated_channel"/>
    <property type="match status" value="1"/>
</dbReference>
<dbReference type="KEGG" id="spap:H3Z74_23350"/>
<comment type="similarity">
    <text evidence="4">Belongs to the TonB-dependent receptor family.</text>
</comment>
<sequence>MKNIIGQSRNKCHRRIAGVSLGALAIGLILPVTITKAAAAEITPATSATLQAQPEQDAIADEQDQGGDIVVTGFRQSLQAALNQKRESVSSVDVIVAEDIAKFPDQNLAESLQRIPGISIQRDGGEGRAITVRGLGAQFTRVRVNGMETVATSTDGASANRDRSFDFNVFASELFSSIVVHKTAEASLDEGSLGAVVDLNTGNPLGGKTGFSGALSAQGSYNDLSKNVGPRVAGLLAFKNDAGTFGASVSAAYSKTKTLELGNNSVRWAQALFDSVDGTPCYTAPNSGGTYVRSAACDKAGQSFHPRIPRYGVIEHDRERLGITGSVQFEPTEHTKISIDALYSRFNEVRDEKWAEVLLRSNERRIDVVNPVYDNNNNMIAATLNDAYVRNEHYRRESQTEFYQIGGTLDQDFGDSFRVTLLAGLSKSNASIPTETTFVIDNRTAQNYRYDYTDMASPTLTFGNNMTNPAGFQLAEIRDRPSSTVNKFRTAQIRTEWDVTEGFQIKAGGVYRKFTFDTQGFSRDTAVCGSSGQDLVLGTITCSASVYGFPFTSALAETVNLGNAGQPGGTTSTYVVPNIDAAADFTKLYSRTAAVDLGNTRSVSEEVKGGYLQFDVKGDLLGLNYAANAGIRYVKTDQVSIGLVGGAVTAVKRVERSYDDWLPAINIALFPTKDIVIRGAISKVMTRPTLGNLTPGGSIDGFNYSITNGNPLLLPFRATSFDLGFEWYFAPQSIFSVALFKKSVSSFPVAQTLTATFASTGLPKSVLPPSSPAFINFDPNQLYSIRTTVNGTGASLKGVEIALQAPFKFLPGFLSNFGILANATFIGSDATYGVVGPSAIVCATPTTCRLVAPAATPRTSTLFGLSKQAYNGTLYYEDSKFSARASISYRSPFVDAISATGNDFEGYARSVNVDASVRYRFTKNLELSIEGVNLTDDYRLRYTDAAAQRNYENNHFGRTILFGARVKI</sequence>
<proteinExistence type="inferred from homology"/>
<protein>
    <submittedName>
        <fullName evidence="7">TonB-dependent receptor</fullName>
    </submittedName>
</protein>
<keyword evidence="7" id="KW-0675">Receptor</keyword>
<dbReference type="Proteomes" id="UP000516148">
    <property type="component" value="Chromosome"/>
</dbReference>
<dbReference type="Gene3D" id="2.40.170.20">
    <property type="entry name" value="TonB-dependent receptor, beta-barrel domain"/>
    <property type="match status" value="1"/>
</dbReference>
<organism evidence="7 8">
    <name type="scientific">Sphingomonas alpina</name>
    <dbReference type="NCBI Taxonomy" id="653931"/>
    <lineage>
        <taxon>Bacteria</taxon>
        <taxon>Pseudomonadati</taxon>
        <taxon>Pseudomonadota</taxon>
        <taxon>Alphaproteobacteria</taxon>
        <taxon>Sphingomonadales</taxon>
        <taxon>Sphingomonadaceae</taxon>
        <taxon>Sphingomonas</taxon>
    </lineage>
</organism>
<keyword evidence="2 4" id="KW-0472">Membrane</keyword>
<keyword evidence="8" id="KW-1185">Reference proteome</keyword>
<evidence type="ECO:0000256" key="1">
    <source>
        <dbReference type="ARBA" id="ARBA00004442"/>
    </source>
</evidence>
<evidence type="ECO:0000313" key="7">
    <source>
        <dbReference type="EMBL" id="QNQ09532.1"/>
    </source>
</evidence>
<dbReference type="RefSeq" id="WP_187761843.1">
    <property type="nucleotide sequence ID" value="NZ_CP061038.1"/>
</dbReference>
<evidence type="ECO:0000259" key="6">
    <source>
        <dbReference type="Pfam" id="PF07715"/>
    </source>
</evidence>
<comment type="subcellular location">
    <subcellularLocation>
        <location evidence="1 4">Cell outer membrane</location>
    </subcellularLocation>
</comment>
<dbReference type="InterPro" id="IPR036942">
    <property type="entry name" value="Beta-barrel_TonB_sf"/>
</dbReference>
<dbReference type="InterPro" id="IPR000531">
    <property type="entry name" value="Beta-barrel_TonB"/>
</dbReference>
<dbReference type="GO" id="GO:0009279">
    <property type="term" value="C:cell outer membrane"/>
    <property type="evidence" value="ECO:0007669"/>
    <property type="project" value="UniProtKB-SubCell"/>
</dbReference>
<gene>
    <name evidence="7" type="ORF">H3Z74_23350</name>
</gene>
<dbReference type="PANTHER" id="PTHR40980:SF3">
    <property type="entry name" value="TONB-DEPENDENT RECEPTOR-LIKE BETA-BARREL DOMAIN-CONTAINING PROTEIN"/>
    <property type="match status" value="1"/>
</dbReference>
<accession>A0A7H0LIM9</accession>
<evidence type="ECO:0000256" key="3">
    <source>
        <dbReference type="ARBA" id="ARBA00023237"/>
    </source>
</evidence>
<dbReference type="Pfam" id="PF07715">
    <property type="entry name" value="Plug"/>
    <property type="match status" value="1"/>
</dbReference>
<evidence type="ECO:0000256" key="2">
    <source>
        <dbReference type="ARBA" id="ARBA00023136"/>
    </source>
</evidence>
<keyword evidence="4" id="KW-0798">TonB box</keyword>
<dbReference type="AlphaFoldDB" id="A0A7H0LIM9"/>